<gene>
    <name evidence="11" type="ORF">U0C82_04570</name>
</gene>
<keyword evidence="3" id="KW-0597">Phosphoprotein</keyword>
<evidence type="ECO:0000256" key="6">
    <source>
        <dbReference type="ARBA" id="ARBA00022777"/>
    </source>
</evidence>
<dbReference type="Gene3D" id="3.30.450.40">
    <property type="match status" value="1"/>
</dbReference>
<evidence type="ECO:0000313" key="11">
    <source>
        <dbReference type="EMBL" id="MDY8108427.1"/>
    </source>
</evidence>
<dbReference type="PANTHER" id="PTHR41523">
    <property type="entry name" value="TWO-COMPONENT SYSTEM SENSOR PROTEIN"/>
    <property type="match status" value="1"/>
</dbReference>
<evidence type="ECO:0000256" key="3">
    <source>
        <dbReference type="ARBA" id="ARBA00022553"/>
    </source>
</evidence>
<evidence type="ECO:0000259" key="9">
    <source>
        <dbReference type="SMART" id="SM00065"/>
    </source>
</evidence>
<dbReference type="RefSeq" id="WP_322185871.1">
    <property type="nucleotide sequence ID" value="NZ_JAXLPB010000001.1"/>
</dbReference>
<dbReference type="InterPro" id="IPR036890">
    <property type="entry name" value="HATPase_C_sf"/>
</dbReference>
<evidence type="ECO:0000313" key="12">
    <source>
        <dbReference type="Proteomes" id="UP001294412"/>
    </source>
</evidence>
<dbReference type="Pfam" id="PF13185">
    <property type="entry name" value="GAF_2"/>
    <property type="match status" value="1"/>
</dbReference>
<evidence type="ECO:0000256" key="2">
    <source>
        <dbReference type="ARBA" id="ARBA00012438"/>
    </source>
</evidence>
<dbReference type="Proteomes" id="UP001294412">
    <property type="component" value="Unassembled WGS sequence"/>
</dbReference>
<keyword evidence="12" id="KW-1185">Reference proteome</keyword>
<keyword evidence="6" id="KW-0418">Kinase</keyword>
<name>A0ABU5HZB7_9HYPH</name>
<accession>A0ABU5HZB7</accession>
<feature type="domain" description="Signal transduction histidine kinase HWE region" evidence="10">
    <location>
        <begin position="211"/>
        <end position="299"/>
    </location>
</feature>
<dbReference type="Pfam" id="PF07536">
    <property type="entry name" value="HWE_HK"/>
    <property type="match status" value="1"/>
</dbReference>
<dbReference type="InterPro" id="IPR011102">
    <property type="entry name" value="Sig_transdc_His_kinase_HWE"/>
</dbReference>
<feature type="domain" description="GAF" evidence="9">
    <location>
        <begin position="51"/>
        <end position="199"/>
    </location>
</feature>
<keyword evidence="5" id="KW-0547">Nucleotide-binding</keyword>
<dbReference type="SUPFAM" id="SSF55874">
    <property type="entry name" value="ATPase domain of HSP90 chaperone/DNA topoisomerase II/histidine kinase"/>
    <property type="match status" value="1"/>
</dbReference>
<proteinExistence type="predicted"/>
<dbReference type="InterPro" id="IPR029016">
    <property type="entry name" value="GAF-like_dom_sf"/>
</dbReference>
<dbReference type="SMART" id="SM00065">
    <property type="entry name" value="GAF"/>
    <property type="match status" value="1"/>
</dbReference>
<dbReference type="EMBL" id="JAXLPB010000001">
    <property type="protein sequence ID" value="MDY8108427.1"/>
    <property type="molecule type" value="Genomic_DNA"/>
</dbReference>
<dbReference type="SMART" id="SM00911">
    <property type="entry name" value="HWE_HK"/>
    <property type="match status" value="1"/>
</dbReference>
<dbReference type="EC" id="2.7.13.3" evidence="2"/>
<dbReference type="PANTHER" id="PTHR41523:SF8">
    <property type="entry name" value="ETHYLENE RESPONSE SENSOR PROTEIN"/>
    <property type="match status" value="1"/>
</dbReference>
<dbReference type="Gene3D" id="3.30.565.10">
    <property type="entry name" value="Histidine kinase-like ATPase, C-terminal domain"/>
    <property type="match status" value="1"/>
</dbReference>
<evidence type="ECO:0000256" key="4">
    <source>
        <dbReference type="ARBA" id="ARBA00022679"/>
    </source>
</evidence>
<feature type="region of interest" description="Disordered" evidence="8">
    <location>
        <begin position="1"/>
        <end position="21"/>
    </location>
</feature>
<dbReference type="SUPFAM" id="SSF55781">
    <property type="entry name" value="GAF domain-like"/>
    <property type="match status" value="1"/>
</dbReference>
<organism evidence="11 12">
    <name type="scientific">Fulvimarina uroteuthidis</name>
    <dbReference type="NCBI Taxonomy" id="3098149"/>
    <lineage>
        <taxon>Bacteria</taxon>
        <taxon>Pseudomonadati</taxon>
        <taxon>Pseudomonadota</taxon>
        <taxon>Alphaproteobacteria</taxon>
        <taxon>Hyphomicrobiales</taxon>
        <taxon>Aurantimonadaceae</taxon>
        <taxon>Fulvimarina</taxon>
    </lineage>
</organism>
<evidence type="ECO:0000259" key="10">
    <source>
        <dbReference type="SMART" id="SM00911"/>
    </source>
</evidence>
<evidence type="ECO:0000256" key="1">
    <source>
        <dbReference type="ARBA" id="ARBA00000085"/>
    </source>
</evidence>
<evidence type="ECO:0000256" key="7">
    <source>
        <dbReference type="ARBA" id="ARBA00022840"/>
    </source>
</evidence>
<protein>
    <recommendedName>
        <fullName evidence="2">histidine kinase</fullName>
        <ecNumber evidence="2">2.7.13.3</ecNumber>
    </recommendedName>
</protein>
<sequence length="405" mass="44223">MSEMDRLGGEQIGGEPDQPDFTASAKEELAYRLQQQKLVSEFGLFALRCTSLDEIMHQATLIGAQGLNVELCKFLHYRPVEADLLVRAGVGWEEGTIGVVSLATDMASPAGYAFQTGQPVLSNHLDTETRFRTPKLLVDHGVRRALNVPVRDGGTPHGVLEADSRNSYKFTQADITFLQGIANVLSVVIERAARRRELNEALERERLLGGEMRHRVKNLFTVVNSLISLSKREADTNGHPEKAIVLLGERVSALARASQAGLAALDRDGTTAKKMFDPIETSKLVLMPYETRVTVSSGHAIQIEFDLTTLALLIHELATNAVKYGALSKAGGTVHVEWMETEEGVAAIWSEEGGPEISSAPVTEGFGLKLIRRMLQAAGGQIDYDWRPGGLVATVRFRRPVAADQ</sequence>
<comment type="caution">
    <text evidence="11">The sequence shown here is derived from an EMBL/GenBank/DDBJ whole genome shotgun (WGS) entry which is preliminary data.</text>
</comment>
<evidence type="ECO:0000256" key="8">
    <source>
        <dbReference type="SAM" id="MobiDB-lite"/>
    </source>
</evidence>
<reference evidence="11 12" key="1">
    <citation type="submission" date="2023-12" db="EMBL/GenBank/DDBJ databases">
        <title>Description of Novel Strain Fulvimarina sp. 2208YS6-2-32 isolated from Uroteuthis (Photololigo) edulis.</title>
        <authorList>
            <person name="Park J.-S."/>
        </authorList>
    </citation>
    <scope>NUCLEOTIDE SEQUENCE [LARGE SCALE GENOMIC DNA]</scope>
    <source>
        <strain evidence="11 12">2208YS6-2-32</strain>
    </source>
</reference>
<keyword evidence="4" id="KW-0808">Transferase</keyword>
<keyword evidence="7" id="KW-0067">ATP-binding</keyword>
<comment type="catalytic activity">
    <reaction evidence="1">
        <text>ATP + protein L-histidine = ADP + protein N-phospho-L-histidine.</text>
        <dbReference type="EC" id="2.7.13.3"/>
    </reaction>
</comment>
<evidence type="ECO:0000256" key="5">
    <source>
        <dbReference type="ARBA" id="ARBA00022741"/>
    </source>
</evidence>
<dbReference type="InterPro" id="IPR003018">
    <property type="entry name" value="GAF"/>
</dbReference>